<evidence type="ECO:0000313" key="1">
    <source>
        <dbReference type="EMBL" id="RPF52124.1"/>
    </source>
</evidence>
<organism evidence="1 2">
    <name type="scientific">Aquisalibacillus elongatus</name>
    <dbReference type="NCBI Taxonomy" id="485577"/>
    <lineage>
        <taxon>Bacteria</taxon>
        <taxon>Bacillati</taxon>
        <taxon>Bacillota</taxon>
        <taxon>Bacilli</taxon>
        <taxon>Bacillales</taxon>
        <taxon>Bacillaceae</taxon>
        <taxon>Aquisalibacillus</taxon>
    </lineage>
</organism>
<keyword evidence="1" id="KW-0167">Capsid protein</keyword>
<accession>A0A3N5B3Z4</accession>
<protein>
    <submittedName>
        <fullName evidence="1">Spore coat protein CotO</fullName>
    </submittedName>
</protein>
<keyword evidence="1" id="KW-0946">Virion</keyword>
<dbReference type="AlphaFoldDB" id="A0A3N5B3Z4"/>
<dbReference type="InterPro" id="IPR025439">
    <property type="entry name" value="Spore_coat_CotO"/>
</dbReference>
<keyword evidence="2" id="KW-1185">Reference proteome</keyword>
<name>A0A3N5B3Z4_9BACI</name>
<evidence type="ECO:0000313" key="2">
    <source>
        <dbReference type="Proteomes" id="UP000276443"/>
    </source>
</evidence>
<gene>
    <name evidence="1" type="ORF">EDC24_2114</name>
</gene>
<dbReference type="Pfam" id="PF14153">
    <property type="entry name" value="Spore_coat_CotO"/>
    <property type="match status" value="1"/>
</dbReference>
<reference evidence="1 2" key="1">
    <citation type="submission" date="2018-11" db="EMBL/GenBank/DDBJ databases">
        <title>Genomic Encyclopedia of Type Strains, Phase IV (KMG-IV): sequencing the most valuable type-strain genomes for metagenomic binning, comparative biology and taxonomic classification.</title>
        <authorList>
            <person name="Goeker M."/>
        </authorList>
    </citation>
    <scope>NUCLEOTIDE SEQUENCE [LARGE SCALE GENOMIC DNA]</scope>
    <source>
        <strain evidence="1 2">DSM 18090</strain>
    </source>
</reference>
<proteinExistence type="predicted"/>
<comment type="caution">
    <text evidence="1">The sequence shown here is derived from an EMBL/GenBank/DDBJ whole genome shotgun (WGS) entry which is preliminary data.</text>
</comment>
<dbReference type="EMBL" id="RKRF01000010">
    <property type="protein sequence ID" value="RPF52124.1"/>
    <property type="molecule type" value="Genomic_DNA"/>
</dbReference>
<dbReference type="Proteomes" id="UP000276443">
    <property type="component" value="Unassembled WGS sequence"/>
</dbReference>
<dbReference type="OrthoDB" id="2967307at2"/>
<sequence>MEDRRSKPPLLYIAQNQEAFPEVTSQSFYYSGQDDAKQDPAEQAKASSRSRFQSLSLDEKFQYILKMQETLPKLKCKILTKEGTINGVIEDISDEIVNVVVRDIPRRRALPKDIILDIQLIGF</sequence>
<dbReference type="RefSeq" id="WP_124222285.1">
    <property type="nucleotide sequence ID" value="NZ_RKRF01000010.1"/>
</dbReference>